<keyword evidence="2" id="KW-1185">Reference proteome</keyword>
<protein>
    <submittedName>
        <fullName evidence="1">Uncharacterized protein</fullName>
    </submittedName>
</protein>
<name>A0A1H8VML3_9RHOB</name>
<evidence type="ECO:0000313" key="1">
    <source>
        <dbReference type="EMBL" id="SEP16427.1"/>
    </source>
</evidence>
<gene>
    <name evidence="1" type="ORF">SAMN04490248_1312</name>
</gene>
<sequence length="91" mass="10200">MTDTLTNGTNMRDFIAEVLHLLIEDCRNRPLPRTNEHRVREAMVLMDAFFALTGVNDAPEADGPQTALSDLLAHLLHYADAKDVNFADAKY</sequence>
<organism evidence="1 2">
    <name type="scientific">Salinihabitans flavidus</name>
    <dbReference type="NCBI Taxonomy" id="569882"/>
    <lineage>
        <taxon>Bacteria</taxon>
        <taxon>Pseudomonadati</taxon>
        <taxon>Pseudomonadota</taxon>
        <taxon>Alphaproteobacteria</taxon>
        <taxon>Rhodobacterales</taxon>
        <taxon>Roseobacteraceae</taxon>
        <taxon>Salinihabitans</taxon>
    </lineage>
</organism>
<dbReference type="EMBL" id="FODS01000031">
    <property type="protein sequence ID" value="SEP16427.1"/>
    <property type="molecule type" value="Genomic_DNA"/>
</dbReference>
<reference evidence="1 2" key="1">
    <citation type="submission" date="2016-10" db="EMBL/GenBank/DDBJ databases">
        <authorList>
            <person name="de Groot N.N."/>
        </authorList>
    </citation>
    <scope>NUCLEOTIDE SEQUENCE [LARGE SCALE GENOMIC DNA]</scope>
    <source>
        <strain evidence="1 2">DSM 27842</strain>
    </source>
</reference>
<dbReference type="Proteomes" id="UP000198893">
    <property type="component" value="Unassembled WGS sequence"/>
</dbReference>
<dbReference type="AlphaFoldDB" id="A0A1H8VML3"/>
<accession>A0A1H8VML3</accession>
<dbReference type="RefSeq" id="WP_093120317.1">
    <property type="nucleotide sequence ID" value="NZ_FODS01000031.1"/>
</dbReference>
<proteinExistence type="predicted"/>
<evidence type="ECO:0000313" key="2">
    <source>
        <dbReference type="Proteomes" id="UP000198893"/>
    </source>
</evidence>